<dbReference type="AlphaFoldDB" id="B9K7I3"/>
<organism evidence="2 3">
    <name type="scientific">Thermotoga neapolitana (strain ATCC 49049 / DSM 4359 / NBRC 107923 / NS-E)</name>
    <dbReference type="NCBI Taxonomy" id="309803"/>
    <lineage>
        <taxon>Bacteria</taxon>
        <taxon>Thermotogati</taxon>
        <taxon>Thermotogota</taxon>
        <taxon>Thermotogae</taxon>
        <taxon>Thermotogales</taxon>
        <taxon>Thermotogaceae</taxon>
        <taxon>Thermotoga</taxon>
    </lineage>
</organism>
<dbReference type="STRING" id="309803.CTN_0740"/>
<dbReference type="EMBL" id="CP000916">
    <property type="protein sequence ID" value="ACM22916.1"/>
    <property type="molecule type" value="Genomic_DNA"/>
</dbReference>
<keyword evidence="1" id="KW-0812">Transmembrane</keyword>
<dbReference type="eggNOG" id="ENOG5033E3U">
    <property type="taxonomic scope" value="Bacteria"/>
</dbReference>
<dbReference type="KEGG" id="tna:CTN_0740"/>
<keyword evidence="3" id="KW-1185">Reference proteome</keyword>
<dbReference type="HOGENOM" id="CLU_1229026_0_0_0"/>
<feature type="transmembrane region" description="Helical" evidence="1">
    <location>
        <begin position="9"/>
        <end position="28"/>
    </location>
</feature>
<evidence type="ECO:0000313" key="3">
    <source>
        <dbReference type="Proteomes" id="UP000000445"/>
    </source>
</evidence>
<protein>
    <submittedName>
        <fullName evidence="2">Uncharacterized protein</fullName>
    </submittedName>
</protein>
<accession>B9K7I3</accession>
<evidence type="ECO:0000313" key="2">
    <source>
        <dbReference type="EMBL" id="ACM22916.1"/>
    </source>
</evidence>
<keyword evidence="1" id="KW-0472">Membrane</keyword>
<evidence type="ECO:0000256" key="1">
    <source>
        <dbReference type="SAM" id="Phobius"/>
    </source>
</evidence>
<dbReference type="Proteomes" id="UP000000445">
    <property type="component" value="Chromosome"/>
</dbReference>
<gene>
    <name evidence="2" type="ordered locus">CTN_0740</name>
</gene>
<keyword evidence="1" id="KW-1133">Transmembrane helix</keyword>
<name>B9K7I3_THENN</name>
<proteinExistence type="predicted"/>
<reference evidence="2 3" key="1">
    <citation type="journal article" date="2009" name="Biosci. Biotechnol. Biochem.">
        <title>WeGAS: a web-based microbial genome annotation system.</title>
        <authorList>
            <person name="Lee D."/>
            <person name="Seo H."/>
            <person name="Park C."/>
            <person name="Park K."/>
        </authorList>
    </citation>
    <scope>NUCLEOTIDE SEQUENCE [LARGE SCALE GENOMIC DNA]</scope>
    <source>
        <strain evidence="3">ATCC 49049 / DSM 4359 / NBRC 107923 / NS-E</strain>
    </source>
</reference>
<sequence length="220" mass="26124">MWMKRSSKILLIVVFVVVAVIAVGFLYYRSFLSSPDYRAKEIHYLFRVEGESYFVRIDDTKRMVYIVSFPKESYDPERKESLFSERPLSDLEKIENLLKVKAERVFYSVMSKEEFLKLSQNLLGKQVESFTDFVKELSKRKVKLFDFLFVGSWVKNFGFNNLNRFSLYKFLEKVSSYAIDIFEAPTITKAPVIVKVQGKEYRRLYLDPEKLEVITEEMKR</sequence>